<sequence length="248" mass="27243">MTTQESEGQSAPKLQLKLLVDQQSNRVLFAEGGKEAVDFLLGLLRIPLGLVVHLLTGERTPGSLASIYSSIQNLDESYLILSNRDVLLNPRLPSISLPLLEPEPPAPVAPPPKKYYRCSGMVGPCRGSPLFMTDLGGMLCPSCRQPMVVEMRFLEKPKADEGEPGYVKGPITYLVMDDLSIMPMSTISAITMLKKFEVKDLSMLCETTIEFGIKESLELLKASLQSTTVLTDVFVSKPLVDIDRLKTT</sequence>
<accession>A0AAD5ZC20</accession>
<dbReference type="EMBL" id="JAMRDG010000002">
    <property type="protein sequence ID" value="KAJ3690599.1"/>
    <property type="molecule type" value="Genomic_DNA"/>
</dbReference>
<dbReference type="Pfam" id="PF05056">
    <property type="entry name" value="DUF674"/>
    <property type="match status" value="1"/>
</dbReference>
<dbReference type="Proteomes" id="UP001210211">
    <property type="component" value="Unassembled WGS sequence"/>
</dbReference>
<dbReference type="PANTHER" id="PTHR33103">
    <property type="entry name" value="OS01G0153900 PROTEIN"/>
    <property type="match status" value="1"/>
</dbReference>
<evidence type="ECO:0000313" key="2">
    <source>
        <dbReference type="Proteomes" id="UP001210211"/>
    </source>
</evidence>
<keyword evidence="2" id="KW-1185">Reference proteome</keyword>
<dbReference type="AlphaFoldDB" id="A0AAD5ZC20"/>
<evidence type="ECO:0008006" key="3">
    <source>
        <dbReference type="Google" id="ProtNLM"/>
    </source>
</evidence>
<gene>
    <name evidence="1" type="ORF">LUZ61_019763</name>
</gene>
<dbReference type="InterPro" id="IPR007750">
    <property type="entry name" value="DUF674"/>
</dbReference>
<proteinExistence type="predicted"/>
<evidence type="ECO:0000313" key="1">
    <source>
        <dbReference type="EMBL" id="KAJ3690599.1"/>
    </source>
</evidence>
<organism evidence="1 2">
    <name type="scientific">Rhynchospora tenuis</name>
    <dbReference type="NCBI Taxonomy" id="198213"/>
    <lineage>
        <taxon>Eukaryota</taxon>
        <taxon>Viridiplantae</taxon>
        <taxon>Streptophyta</taxon>
        <taxon>Embryophyta</taxon>
        <taxon>Tracheophyta</taxon>
        <taxon>Spermatophyta</taxon>
        <taxon>Magnoliopsida</taxon>
        <taxon>Liliopsida</taxon>
        <taxon>Poales</taxon>
        <taxon>Cyperaceae</taxon>
        <taxon>Cyperoideae</taxon>
        <taxon>Rhynchosporeae</taxon>
        <taxon>Rhynchospora</taxon>
    </lineage>
</organism>
<dbReference type="PANTHER" id="PTHR33103:SF19">
    <property type="entry name" value="OS09G0544700 PROTEIN"/>
    <property type="match status" value="1"/>
</dbReference>
<name>A0AAD5ZC20_9POAL</name>
<protein>
    <recommendedName>
        <fullName evidence="3">DUF674 domain-containing protein</fullName>
    </recommendedName>
</protein>
<reference evidence="1 2" key="1">
    <citation type="journal article" date="2022" name="Cell">
        <title>Repeat-based holocentromeres influence genome architecture and karyotype evolution.</title>
        <authorList>
            <person name="Hofstatter P.G."/>
            <person name="Thangavel G."/>
            <person name="Lux T."/>
            <person name="Neumann P."/>
            <person name="Vondrak T."/>
            <person name="Novak P."/>
            <person name="Zhang M."/>
            <person name="Costa L."/>
            <person name="Castellani M."/>
            <person name="Scott A."/>
            <person name="Toegelov H."/>
            <person name="Fuchs J."/>
            <person name="Mata-Sucre Y."/>
            <person name="Dias Y."/>
            <person name="Vanzela A.L.L."/>
            <person name="Huettel B."/>
            <person name="Almeida C.C.S."/>
            <person name="Simkova H."/>
            <person name="Souza G."/>
            <person name="Pedrosa-Harand A."/>
            <person name="Macas J."/>
            <person name="Mayer K.F.X."/>
            <person name="Houben A."/>
            <person name="Marques A."/>
        </authorList>
    </citation>
    <scope>NUCLEOTIDE SEQUENCE [LARGE SCALE GENOMIC DNA]</scope>
    <source>
        <strain evidence="1">RhyTen1mFocal</strain>
    </source>
</reference>
<comment type="caution">
    <text evidence="1">The sequence shown here is derived from an EMBL/GenBank/DDBJ whole genome shotgun (WGS) entry which is preliminary data.</text>
</comment>